<reference evidence="2 3" key="5">
    <citation type="journal article" date="2010" name="Appl. Environ. Microbiol.">
        <title>phrR-like gene praR of Azorhizobium caulinodans ORS571 is essential for symbiosis with Sesbania rostrata and is involved in expression of reb genes.</title>
        <authorList>
            <person name="Akiba N."/>
            <person name="Aono T."/>
            <person name="Toyazaki H."/>
            <person name="Sato S."/>
            <person name="Oyaizu H."/>
        </authorList>
    </citation>
    <scope>NUCLEOTIDE SEQUENCE [LARGE SCALE GENOMIC DNA]</scope>
    <source>
        <strain evidence="3">ATCC 43989 / DSM 5975 / JCM 20966 / LMG 6465 / NBRC 14845 / NCIMB 13405 / ORS 571</strain>
    </source>
</reference>
<reference evidence="2 3" key="4">
    <citation type="journal article" date="2009" name="Appl. Environ. Microbiol.">
        <title>Comparative genome-wide transcriptional profiling of Azorhizobium caulinodans ORS571 grown under free-living and symbiotic conditions.</title>
        <authorList>
            <person name="Tsukada S."/>
            <person name="Aono T."/>
            <person name="Akiba N."/>
            <person name="Lee KB."/>
            <person name="Liu CT."/>
            <person name="Toyazaki H."/>
            <person name="Oyaizu H."/>
        </authorList>
    </citation>
    <scope>NUCLEOTIDE SEQUENCE [LARGE SCALE GENOMIC DNA]</scope>
    <source>
        <strain evidence="3">ATCC 43989 / DSM 5975 / JCM 20966 / LMG 6465 / NBRC 14845 / NCIMB 13405 / ORS 571</strain>
    </source>
</reference>
<dbReference type="STRING" id="438753.AZC_0325"/>
<dbReference type="GO" id="GO:0016747">
    <property type="term" value="F:acyltransferase activity, transferring groups other than amino-acyl groups"/>
    <property type="evidence" value="ECO:0007669"/>
    <property type="project" value="InterPro"/>
</dbReference>
<gene>
    <name evidence="2" type="ordered locus">AZC_0325</name>
</gene>
<reference evidence="2 3" key="3">
    <citation type="journal article" date="2008" name="BMC Genomics">
        <title>The genome of the versatile nitrogen fixer Azorhizobium caulinodans ORS571.</title>
        <authorList>
            <person name="Lee KB."/>
            <person name="Backer P.D."/>
            <person name="Aono T."/>
            <person name="Liu CT."/>
            <person name="Suzuki S."/>
            <person name="Suzuki T."/>
            <person name="Kaneko T."/>
            <person name="Yamada M."/>
            <person name="Tabata S."/>
            <person name="Kupfer D.M."/>
            <person name="Najar F.Z."/>
            <person name="Wiley G.B."/>
            <person name="Roe B."/>
            <person name="Binnewies T.T."/>
            <person name="Ussery D.W."/>
            <person name="D'Haeze W."/>
            <person name="Herder J.D."/>
            <person name="Gevers D."/>
            <person name="Vereecke D."/>
            <person name="Holsters M."/>
            <person name="Oyaizu H."/>
        </authorList>
    </citation>
    <scope>NUCLEOTIDE SEQUENCE [LARGE SCALE GENOMIC DNA]</scope>
    <source>
        <strain evidence="3">ATCC 43989 / DSM 5975 / JCM 20966 / LMG 6465 / NBRC 14845 / NCIMB 13405 / ORS 571</strain>
    </source>
</reference>
<reference evidence="2 3" key="1">
    <citation type="journal article" date="2007" name="Appl. Environ. Microbiol.">
        <title>Rhizobial factors required for stem nodule maturation and maintenance in Sesbania rostrata-Azorhizobium caulinodans ORS571 symbiosis.</title>
        <authorList>
            <person name="Suzuki S."/>
            <person name="Aono T."/>
            <person name="Lee KB."/>
            <person name="Suzuki T."/>
            <person name="Liu CT."/>
            <person name="Miwa H."/>
            <person name="Wakao S."/>
            <person name="Iki T."/>
            <person name="Oyaizu H."/>
        </authorList>
    </citation>
    <scope>NUCLEOTIDE SEQUENCE [LARGE SCALE GENOMIC DNA]</scope>
    <source>
        <strain evidence="3">ATCC 43989 / DSM 5975 / JCM 20966 / LMG 6465 / NBRC 14845 / NCIMB 13405 / ORS 571</strain>
    </source>
</reference>
<dbReference type="HOGENOM" id="CLU_091349_1_0_5"/>
<sequence length="246" mass="27234">MLRSVPGRRGELLQCGRSVPLTFAAMHIVSQHKPMGEAGEDIRSFTMSDERAPGIIRKLWPGEVQIFREHLLRLDTETRRSRFGSAVSDEFITHYSERVFRSGSVVHGCFVDGVLRAAAELYPFSEILPTEGEAAFSVEAAFQNLGLGTLLMSRTVLCARNRGIRTLHMSCLARNRRMQQIARKFDADFTFETDEVVAQLKAPFPTLASLTREATADAQGMAGALFQAQWTAGQRMLSLVLSPTGA</sequence>
<dbReference type="AlphaFoldDB" id="A8IJL7"/>
<dbReference type="Pfam" id="PF00583">
    <property type="entry name" value="Acetyltransf_1"/>
    <property type="match status" value="1"/>
</dbReference>
<keyword evidence="3" id="KW-1185">Reference proteome</keyword>
<protein>
    <recommendedName>
        <fullName evidence="1">N-acetyltransferase domain-containing protein</fullName>
    </recommendedName>
</protein>
<dbReference type="Gene3D" id="3.40.630.30">
    <property type="match status" value="1"/>
</dbReference>
<dbReference type="Proteomes" id="UP000000270">
    <property type="component" value="Chromosome"/>
</dbReference>
<evidence type="ECO:0000313" key="3">
    <source>
        <dbReference type="Proteomes" id="UP000000270"/>
    </source>
</evidence>
<dbReference type="InterPro" id="IPR000182">
    <property type="entry name" value="GNAT_dom"/>
</dbReference>
<dbReference type="SUPFAM" id="SSF55729">
    <property type="entry name" value="Acyl-CoA N-acyltransferases (Nat)"/>
    <property type="match status" value="1"/>
</dbReference>
<reference evidence="2 3" key="6">
    <citation type="journal article" date="2011" name="Appl. Environ. Microbiol.">
        <title>Involvement of the azorhizobial chromosome partition gene (parA) in the onset of bacteroid differentiation during Sesbania rostrata stem nodule development.</title>
        <authorList>
            <person name="Liu CT."/>
            <person name="Lee KB."/>
            <person name="Wang YS."/>
            <person name="Peng MH."/>
            <person name="Lee KT."/>
            <person name="Suzuki S."/>
            <person name="Suzuki T."/>
            <person name="Oyaizu H."/>
        </authorList>
    </citation>
    <scope>NUCLEOTIDE SEQUENCE [LARGE SCALE GENOMIC DNA]</scope>
    <source>
        <strain evidence="3">ATCC 43989 / DSM 5975 / JCM 20966 / LMG 6465 / NBRC 14845 / NCIMB 13405 / ORS 571</strain>
    </source>
</reference>
<proteinExistence type="predicted"/>
<feature type="domain" description="N-acetyltransferase" evidence="1">
    <location>
        <begin position="54"/>
        <end position="213"/>
    </location>
</feature>
<reference evidence="3" key="2">
    <citation type="submission" date="2007-04" db="EMBL/GenBank/DDBJ databases">
        <title>Complete genome sequence of the nitrogen-fixing bacterium Azorhizobium caulinodans ORS571.</title>
        <authorList>
            <person name="Lee K.B."/>
            <person name="Backer P.D."/>
            <person name="Aono T."/>
            <person name="Liu C.T."/>
            <person name="Suzuki S."/>
            <person name="Suzuki T."/>
            <person name="Kaneko T."/>
            <person name="Yamada M."/>
            <person name="Tabata S."/>
            <person name="Kupfer D.M."/>
            <person name="Najar F.Z."/>
            <person name="Wiley G.B."/>
            <person name="Roe B."/>
            <person name="Binnewies T."/>
            <person name="Ussery D."/>
            <person name="Vereecke D."/>
            <person name="Gevers D."/>
            <person name="Holsters M."/>
            <person name="Oyaizu H."/>
        </authorList>
    </citation>
    <scope>NUCLEOTIDE SEQUENCE [LARGE SCALE GENOMIC DNA]</scope>
    <source>
        <strain evidence="3">ATCC 43989 / DSM 5975 / JCM 20966 / LMG 6465 / NBRC 14845 / NCIMB 13405 / ORS 571</strain>
    </source>
</reference>
<dbReference type="PROSITE" id="PS51186">
    <property type="entry name" value="GNAT"/>
    <property type="match status" value="1"/>
</dbReference>
<dbReference type="EMBL" id="AP009384">
    <property type="protein sequence ID" value="BAF86323.1"/>
    <property type="molecule type" value="Genomic_DNA"/>
</dbReference>
<organism evidence="2 3">
    <name type="scientific">Azorhizobium caulinodans (strain ATCC 43989 / DSM 5975 / JCM 20966 / LMG 6465 / NBRC 14845 / NCIMB 13405 / ORS 571)</name>
    <dbReference type="NCBI Taxonomy" id="438753"/>
    <lineage>
        <taxon>Bacteria</taxon>
        <taxon>Pseudomonadati</taxon>
        <taxon>Pseudomonadota</taxon>
        <taxon>Alphaproteobacteria</taxon>
        <taxon>Hyphomicrobiales</taxon>
        <taxon>Xanthobacteraceae</taxon>
        <taxon>Azorhizobium</taxon>
    </lineage>
</organism>
<evidence type="ECO:0000259" key="1">
    <source>
        <dbReference type="PROSITE" id="PS51186"/>
    </source>
</evidence>
<dbReference type="eggNOG" id="COG1247">
    <property type="taxonomic scope" value="Bacteria"/>
</dbReference>
<evidence type="ECO:0000313" key="2">
    <source>
        <dbReference type="EMBL" id="BAF86323.1"/>
    </source>
</evidence>
<accession>A8IJL7</accession>
<dbReference type="InterPro" id="IPR016181">
    <property type="entry name" value="Acyl_CoA_acyltransferase"/>
</dbReference>
<dbReference type="KEGG" id="azc:AZC_0325"/>
<name>A8IJL7_AZOC5</name>